<dbReference type="EC" id="2.5.1.97" evidence="2"/>
<dbReference type="GO" id="GO:0016740">
    <property type="term" value="F:transferase activity"/>
    <property type="evidence" value="ECO:0007669"/>
    <property type="project" value="UniProtKB-KW"/>
</dbReference>
<evidence type="ECO:0000313" key="3">
    <source>
        <dbReference type="Proteomes" id="UP001164713"/>
    </source>
</evidence>
<dbReference type="InterPro" id="IPR006190">
    <property type="entry name" value="SAF_AFP_Neu5Ac"/>
</dbReference>
<name>A0ABY7HZD4_9BACI</name>
<keyword evidence="3" id="KW-1185">Reference proteome</keyword>
<dbReference type="CDD" id="cd11615">
    <property type="entry name" value="SAF_NeuB_like"/>
    <property type="match status" value="1"/>
</dbReference>
<evidence type="ECO:0000313" key="2">
    <source>
        <dbReference type="EMBL" id="WAT21025.1"/>
    </source>
</evidence>
<dbReference type="SMART" id="SM00858">
    <property type="entry name" value="SAF"/>
    <property type="match status" value="1"/>
</dbReference>
<dbReference type="InterPro" id="IPR013974">
    <property type="entry name" value="SAF"/>
</dbReference>
<dbReference type="PROSITE" id="PS50844">
    <property type="entry name" value="AFP_LIKE"/>
    <property type="match status" value="1"/>
</dbReference>
<feature type="domain" description="AFP-like" evidence="1">
    <location>
        <begin position="294"/>
        <end position="349"/>
    </location>
</feature>
<dbReference type="InterPro" id="IPR036732">
    <property type="entry name" value="AFP_Neu5c_C_sf"/>
</dbReference>
<evidence type="ECO:0000259" key="1">
    <source>
        <dbReference type="PROSITE" id="PS50844"/>
    </source>
</evidence>
<dbReference type="InterPro" id="IPR051690">
    <property type="entry name" value="PseI-like"/>
</dbReference>
<dbReference type="EMBL" id="CP114066">
    <property type="protein sequence ID" value="WAT21025.1"/>
    <property type="molecule type" value="Genomic_DNA"/>
</dbReference>
<dbReference type="InterPro" id="IPR057736">
    <property type="entry name" value="SAF_PseI/NeuA/NeuB"/>
</dbReference>
<dbReference type="NCBIfam" id="TIGR03586">
    <property type="entry name" value="PseI"/>
    <property type="match status" value="1"/>
</dbReference>
<dbReference type="Gene3D" id="3.90.1210.10">
    <property type="entry name" value="Antifreeze-like/N-acetylneuraminic acid synthase C-terminal domain"/>
    <property type="match status" value="1"/>
</dbReference>
<sequence>MNEINIDGRSIGPHHPPFIIAEMSGNHNQSLERAFHIIEAAAIAGAHALKIQTYTADTMTLNMNTKDFKIEDNNSLWSGSTLYTLYQQAYTPWEWHKPIFDKCRELGMIPLSTPFDESAVDFLEDLGVPIYKIASFENTDIPLIKKVAATGKPIIISTGMATVAEIDETITTAKEAGCKELILLKCTSTYPASPVSTNISTIPHMKELFNCQVGLSDHTMGTGVAVASVALGATVIEKHFTLSRADGGVDSAFSLEPPELKELVVETERAWQALGKITYGPTDKEKASLKFRRSIYVTKDIKAGEIFTKENIKVIRPGYGLEPKYFDLIIGKTSTKHISAGTPLGWDSI</sequence>
<dbReference type="Gene3D" id="3.20.20.70">
    <property type="entry name" value="Aldolase class I"/>
    <property type="match status" value="1"/>
</dbReference>
<dbReference type="Pfam" id="PF03102">
    <property type="entry name" value="NeuB"/>
    <property type="match status" value="1"/>
</dbReference>
<dbReference type="PANTHER" id="PTHR42966">
    <property type="entry name" value="N-ACETYLNEURAMINATE SYNTHASE"/>
    <property type="match status" value="1"/>
</dbReference>
<accession>A0ABY7HZD4</accession>
<organism evidence="2 3">
    <name type="scientific">Bacillus halotolerans</name>
    <dbReference type="NCBI Taxonomy" id="260554"/>
    <lineage>
        <taxon>Bacteria</taxon>
        <taxon>Bacillati</taxon>
        <taxon>Bacillota</taxon>
        <taxon>Bacilli</taxon>
        <taxon>Bacillales</taxon>
        <taxon>Bacillaceae</taxon>
        <taxon>Bacillus</taxon>
    </lineage>
</organism>
<gene>
    <name evidence="2" type="primary">pseI</name>
    <name evidence="2" type="ORF">O0R52_19055</name>
</gene>
<dbReference type="PANTHER" id="PTHR42966:SF2">
    <property type="entry name" value="PSEUDAMINIC ACID SYNTHASE"/>
    <property type="match status" value="1"/>
</dbReference>
<dbReference type="RefSeq" id="WP_256766458.1">
    <property type="nucleotide sequence ID" value="NZ_CP101718.1"/>
</dbReference>
<keyword evidence="2" id="KW-0808">Transferase</keyword>
<dbReference type="Pfam" id="PF08666">
    <property type="entry name" value="SAF"/>
    <property type="match status" value="1"/>
</dbReference>
<protein>
    <submittedName>
        <fullName evidence="2">Pseudaminic acid synthase</fullName>
        <ecNumber evidence="2">2.5.1.97</ecNumber>
    </submittedName>
</protein>
<dbReference type="InterPro" id="IPR013132">
    <property type="entry name" value="PseI/NeuA/B-like_N"/>
</dbReference>
<proteinExistence type="predicted"/>
<reference evidence="2" key="1">
    <citation type="submission" date="2022-12" db="EMBL/GenBank/DDBJ databases">
        <title>Genomic of Bacillus halotolerans.</title>
        <authorList>
            <person name="Xu G."/>
            <person name="Ding Y."/>
        </authorList>
    </citation>
    <scope>NUCLEOTIDE SEQUENCE</scope>
    <source>
        <strain evidence="2">B13</strain>
    </source>
</reference>
<dbReference type="InterPro" id="IPR013785">
    <property type="entry name" value="Aldolase_TIM"/>
</dbReference>
<dbReference type="SUPFAM" id="SSF51569">
    <property type="entry name" value="Aldolase"/>
    <property type="match status" value="1"/>
</dbReference>
<dbReference type="InterPro" id="IPR020030">
    <property type="entry name" value="Pseudaminic_synth_PseI"/>
</dbReference>
<dbReference type="SUPFAM" id="SSF51269">
    <property type="entry name" value="AFP III-like domain"/>
    <property type="match status" value="1"/>
</dbReference>
<dbReference type="Proteomes" id="UP001164713">
    <property type="component" value="Chromosome"/>
</dbReference>